<dbReference type="InterPro" id="IPR011009">
    <property type="entry name" value="Kinase-like_dom_sf"/>
</dbReference>
<dbReference type="InterPro" id="IPR006748">
    <property type="entry name" value="NH2Glyco/OHUrea_AB-resist_kin"/>
</dbReference>
<dbReference type="GO" id="GO:0019748">
    <property type="term" value="P:secondary metabolic process"/>
    <property type="evidence" value="ECO:0007669"/>
    <property type="project" value="InterPro"/>
</dbReference>
<organism evidence="1 2">
    <name type="scientific">Pseudomonas fluorescens</name>
    <dbReference type="NCBI Taxonomy" id="294"/>
    <lineage>
        <taxon>Bacteria</taxon>
        <taxon>Pseudomonadati</taxon>
        <taxon>Pseudomonadota</taxon>
        <taxon>Gammaproteobacteria</taxon>
        <taxon>Pseudomonadales</taxon>
        <taxon>Pseudomonadaceae</taxon>
        <taxon>Pseudomonas</taxon>
    </lineage>
</organism>
<evidence type="ECO:0000313" key="1">
    <source>
        <dbReference type="EMBL" id="SUD31543.1"/>
    </source>
</evidence>
<accession>A0A379IH14</accession>
<dbReference type="GO" id="GO:0016301">
    <property type="term" value="F:kinase activity"/>
    <property type="evidence" value="ECO:0007669"/>
    <property type="project" value="UniProtKB-KW"/>
</dbReference>
<protein>
    <submittedName>
        <fullName evidence="1">Aminoglycoside/hydroxyurea antibiotic resistance kinase</fullName>
    </submittedName>
</protein>
<gene>
    <name evidence="1" type="ORF">NCTC10392_03476</name>
</gene>
<dbReference type="AlphaFoldDB" id="A0A379IH14"/>
<dbReference type="GO" id="GO:0016773">
    <property type="term" value="F:phosphotransferase activity, alcohol group as acceptor"/>
    <property type="evidence" value="ECO:0007669"/>
    <property type="project" value="InterPro"/>
</dbReference>
<name>A0A379IH14_PSEFL</name>
<dbReference type="Proteomes" id="UP000255125">
    <property type="component" value="Unassembled WGS sequence"/>
</dbReference>
<sequence>MPCASAMMCMFDQYLKRWDLAIDGEAFASRNGYLLPVRRHGMPAMLKISQVAEEQAGSLLMAWWDGEGAAPVLAQEGEALLMARAQGAASLIQMVKGGRDEEATRILCDVAARLHAPRARPTPAVVPLTQWFEALWPGAERHGGILEHCASTARELLAAPQDVAVLHGDMHHGNVLDFGVSGWLAIDPKGLYGERGFDYANIFCNPDESALGPACFARRIEAVASASGLERRRLLQWVLAWAGLSLTWRLEDGDEPDITLGVAQLAAAALAW</sequence>
<dbReference type="EMBL" id="UGUS01000002">
    <property type="protein sequence ID" value="SUD31543.1"/>
    <property type="molecule type" value="Genomic_DNA"/>
</dbReference>
<dbReference type="Pfam" id="PF04655">
    <property type="entry name" value="APH_6_hur"/>
    <property type="match status" value="1"/>
</dbReference>
<dbReference type="Gene3D" id="1.10.510.10">
    <property type="entry name" value="Transferase(Phosphotransferase) domain 1"/>
    <property type="match status" value="1"/>
</dbReference>
<keyword evidence="1" id="KW-0418">Kinase</keyword>
<evidence type="ECO:0000313" key="2">
    <source>
        <dbReference type="Proteomes" id="UP000255125"/>
    </source>
</evidence>
<proteinExistence type="predicted"/>
<dbReference type="Gene3D" id="1.20.1270.240">
    <property type="match status" value="1"/>
</dbReference>
<keyword evidence="1" id="KW-0808">Transferase</keyword>
<dbReference type="SUPFAM" id="SSF56112">
    <property type="entry name" value="Protein kinase-like (PK-like)"/>
    <property type="match status" value="1"/>
</dbReference>
<reference evidence="1 2" key="1">
    <citation type="submission" date="2018-06" db="EMBL/GenBank/DDBJ databases">
        <authorList>
            <consortium name="Pathogen Informatics"/>
            <person name="Doyle S."/>
        </authorList>
    </citation>
    <scope>NUCLEOTIDE SEQUENCE [LARGE SCALE GENOMIC DNA]</scope>
    <source>
        <strain evidence="1 2">NCTC10392</strain>
    </source>
</reference>